<sequence length="92" mass="10479">MTAGDTAQSLREAEAIEPITPGDRREAREAEMKELHDKLEARVTDQNFNIKKYPDPLLPRKGLDSRHQVDGVTQEMEHKWLAQVEASRLGKV</sequence>
<dbReference type="AlphaFoldDB" id="A0A2C5XZP0"/>
<protein>
    <submittedName>
        <fullName evidence="1">Uncharacterized protein</fullName>
    </submittedName>
</protein>
<dbReference type="Proteomes" id="UP000226192">
    <property type="component" value="Unassembled WGS sequence"/>
</dbReference>
<evidence type="ECO:0000313" key="2">
    <source>
        <dbReference type="Proteomes" id="UP000226192"/>
    </source>
</evidence>
<keyword evidence="2" id="KW-1185">Reference proteome</keyword>
<name>A0A2C5XZP0_9HYPO</name>
<evidence type="ECO:0000313" key="1">
    <source>
        <dbReference type="EMBL" id="PHH60091.1"/>
    </source>
</evidence>
<dbReference type="EMBL" id="NJET01000164">
    <property type="protein sequence ID" value="PHH60091.1"/>
    <property type="molecule type" value="Genomic_DNA"/>
</dbReference>
<reference evidence="1 2" key="1">
    <citation type="submission" date="2017-06" db="EMBL/GenBank/DDBJ databases">
        <title>Ant-infecting Ophiocordyceps genomes reveal a high diversity of potential behavioral manipulation genes and a possible major role for enterotoxins.</title>
        <authorList>
            <person name="De Bekker C."/>
            <person name="Evans H.C."/>
            <person name="Brachmann A."/>
            <person name="Hughes D.P."/>
        </authorList>
    </citation>
    <scope>NUCLEOTIDE SEQUENCE [LARGE SCALE GENOMIC DNA]</scope>
    <source>
        <strain evidence="1 2">Map64</strain>
    </source>
</reference>
<gene>
    <name evidence="1" type="ORF">CDD81_2135</name>
</gene>
<comment type="caution">
    <text evidence="1">The sequence shown here is derived from an EMBL/GenBank/DDBJ whole genome shotgun (WGS) entry which is preliminary data.</text>
</comment>
<organism evidence="1 2">
    <name type="scientific">Ophiocordyceps australis</name>
    <dbReference type="NCBI Taxonomy" id="1399860"/>
    <lineage>
        <taxon>Eukaryota</taxon>
        <taxon>Fungi</taxon>
        <taxon>Dikarya</taxon>
        <taxon>Ascomycota</taxon>
        <taxon>Pezizomycotina</taxon>
        <taxon>Sordariomycetes</taxon>
        <taxon>Hypocreomycetidae</taxon>
        <taxon>Hypocreales</taxon>
        <taxon>Ophiocordycipitaceae</taxon>
        <taxon>Ophiocordyceps</taxon>
    </lineage>
</organism>
<accession>A0A2C5XZP0</accession>
<dbReference type="OrthoDB" id="5121433at2759"/>
<proteinExistence type="predicted"/>